<proteinExistence type="inferred from homology"/>
<dbReference type="GO" id="GO:0006109">
    <property type="term" value="P:regulation of carbohydrate metabolic process"/>
    <property type="evidence" value="ECO:0007669"/>
    <property type="project" value="InterPro"/>
</dbReference>
<dbReference type="GO" id="GO:0006402">
    <property type="term" value="P:mRNA catabolic process"/>
    <property type="evidence" value="ECO:0007669"/>
    <property type="project" value="InterPro"/>
</dbReference>
<evidence type="ECO:0000256" key="3">
    <source>
        <dbReference type="ARBA" id="ARBA00022845"/>
    </source>
</evidence>
<dbReference type="FunFam" id="2.60.40.4380:FF:000002">
    <property type="entry name" value="Translational regulator CsrA"/>
    <property type="match status" value="1"/>
</dbReference>
<keyword evidence="2 5" id="KW-0678">Repressor</keyword>
<dbReference type="GO" id="GO:0005829">
    <property type="term" value="C:cytosol"/>
    <property type="evidence" value="ECO:0007669"/>
    <property type="project" value="TreeGrafter"/>
</dbReference>
<keyword evidence="8" id="KW-1185">Reference proteome</keyword>
<comment type="similarity">
    <text evidence="5">Belongs to the CsrA/RsmA family.</text>
</comment>
<dbReference type="HOGENOM" id="CLU_164837_0_1_12"/>
<sequence length="76" mass="8476">MLVLTRKINEAIMIGDDIEIAVVDIKGDQVKLGIRAPRSVKVFRHEVYEAIQDENRRAAESSGDLPSLGDFPPKKD</sequence>
<dbReference type="GO" id="GO:1902208">
    <property type="term" value="P:regulation of bacterial-type flagellum assembly"/>
    <property type="evidence" value="ECO:0007669"/>
    <property type="project" value="UniProtKB-UniRule"/>
</dbReference>
<dbReference type="OrthoDB" id="9809061at2"/>
<dbReference type="PANTHER" id="PTHR34984:SF1">
    <property type="entry name" value="CARBON STORAGE REGULATOR"/>
    <property type="match status" value="1"/>
</dbReference>
<dbReference type="InterPro" id="IPR036107">
    <property type="entry name" value="CsrA_sf"/>
</dbReference>
<protein>
    <recommendedName>
        <fullName evidence="5">Translational regulator CsrA</fullName>
    </recommendedName>
</protein>
<keyword evidence="3 5" id="KW-0810">Translation regulation</keyword>
<evidence type="ECO:0000313" key="8">
    <source>
        <dbReference type="Proteomes" id="UP000018680"/>
    </source>
</evidence>
<dbReference type="EMBL" id="CP006939">
    <property type="protein sequence ID" value="AHC14632.1"/>
    <property type="molecule type" value="Genomic_DNA"/>
</dbReference>
<evidence type="ECO:0000256" key="4">
    <source>
        <dbReference type="ARBA" id="ARBA00022884"/>
    </source>
</evidence>
<accession>V5WFP3</accession>
<dbReference type="PANTHER" id="PTHR34984">
    <property type="entry name" value="CARBON STORAGE REGULATOR"/>
    <property type="match status" value="1"/>
</dbReference>
<dbReference type="GO" id="GO:0045947">
    <property type="term" value="P:negative regulation of translational initiation"/>
    <property type="evidence" value="ECO:0007669"/>
    <property type="project" value="UniProtKB-UniRule"/>
</dbReference>
<dbReference type="AlphaFoldDB" id="V5WFP3"/>
<dbReference type="Pfam" id="PF02599">
    <property type="entry name" value="CsrA"/>
    <property type="match status" value="1"/>
</dbReference>
<dbReference type="GO" id="GO:0048027">
    <property type="term" value="F:mRNA 5'-UTR binding"/>
    <property type="evidence" value="ECO:0007669"/>
    <property type="project" value="UniProtKB-UniRule"/>
</dbReference>
<dbReference type="NCBIfam" id="TIGR00202">
    <property type="entry name" value="csrA"/>
    <property type="match status" value="1"/>
</dbReference>
<dbReference type="NCBIfam" id="NF002469">
    <property type="entry name" value="PRK01712.1"/>
    <property type="match status" value="1"/>
</dbReference>
<dbReference type="GO" id="GO:0044781">
    <property type="term" value="P:bacterial-type flagellum organization"/>
    <property type="evidence" value="ECO:0007669"/>
    <property type="project" value="UniProtKB-KW"/>
</dbReference>
<keyword evidence="4 5" id="KW-0694">RNA-binding</keyword>
<dbReference type="STRING" id="1307761.L21SP2_1231"/>
<comment type="function">
    <text evidence="5">A translational regulator that binds mRNA to regulate translation initiation and/or mRNA stability. Usually binds in the 5'-UTR at or near the Shine-Dalgarno sequence preventing ribosome-binding, thus repressing translation. Its main target seems to be the major flagellin gene, while its function is anatagonized by FliW.</text>
</comment>
<keyword evidence="1 5" id="KW-0963">Cytoplasm</keyword>
<dbReference type="HAMAP" id="MF_00167">
    <property type="entry name" value="CsrA"/>
    <property type="match status" value="1"/>
</dbReference>
<dbReference type="PATRIC" id="fig|1307761.3.peg.1225"/>
<feature type="region of interest" description="Disordered" evidence="6">
    <location>
        <begin position="54"/>
        <end position="76"/>
    </location>
</feature>
<dbReference type="Gene3D" id="2.60.40.4380">
    <property type="entry name" value="Translational regulator CsrA"/>
    <property type="match status" value="1"/>
</dbReference>
<evidence type="ECO:0000313" key="7">
    <source>
        <dbReference type="EMBL" id="AHC14632.1"/>
    </source>
</evidence>
<dbReference type="Proteomes" id="UP000018680">
    <property type="component" value="Chromosome"/>
</dbReference>
<dbReference type="eggNOG" id="COG1551">
    <property type="taxonomic scope" value="Bacteria"/>
</dbReference>
<gene>
    <name evidence="5" type="primary">csrA</name>
    <name evidence="7" type="ORF">L21SP2_1231</name>
</gene>
<evidence type="ECO:0000256" key="5">
    <source>
        <dbReference type="HAMAP-Rule" id="MF_00167"/>
    </source>
</evidence>
<comment type="subcellular location">
    <subcellularLocation>
        <location evidence="5">Cytoplasm</location>
    </subcellularLocation>
</comment>
<evidence type="ECO:0000256" key="2">
    <source>
        <dbReference type="ARBA" id="ARBA00022491"/>
    </source>
</evidence>
<dbReference type="SUPFAM" id="SSF117130">
    <property type="entry name" value="CsrA-like"/>
    <property type="match status" value="1"/>
</dbReference>
<reference evidence="7 8" key="1">
    <citation type="journal article" date="2015" name="Stand. Genomic Sci.">
        <title>Complete genome sequence and description of Salinispira pacifica gen. nov., sp. nov., a novel spirochaete isolated form a hypersaline microbial mat.</title>
        <authorList>
            <person name="Ben Hania W."/>
            <person name="Joseph M."/>
            <person name="Schumann P."/>
            <person name="Bunk B."/>
            <person name="Fiebig A."/>
            <person name="Sproer C."/>
            <person name="Klenk H.P."/>
            <person name="Fardeau M.L."/>
            <person name="Spring S."/>
        </authorList>
    </citation>
    <scope>NUCLEOTIDE SEQUENCE [LARGE SCALE GENOMIC DNA]</scope>
    <source>
        <strain evidence="7 8">L21-RPul-D2</strain>
    </source>
</reference>
<comment type="subunit">
    <text evidence="5">Homodimer; the beta-strands of each monomer intercalate to form a hydrophobic core, while the alpha-helices form wings that extend away from the core.</text>
</comment>
<organism evidence="7 8">
    <name type="scientific">Salinispira pacifica</name>
    <dbReference type="NCBI Taxonomy" id="1307761"/>
    <lineage>
        <taxon>Bacteria</taxon>
        <taxon>Pseudomonadati</taxon>
        <taxon>Spirochaetota</taxon>
        <taxon>Spirochaetia</taxon>
        <taxon>Spirochaetales</taxon>
        <taxon>Spirochaetaceae</taxon>
        <taxon>Salinispira</taxon>
    </lineage>
</organism>
<evidence type="ECO:0000256" key="1">
    <source>
        <dbReference type="ARBA" id="ARBA00022490"/>
    </source>
</evidence>
<keyword evidence="5" id="KW-1005">Bacterial flagellum biogenesis</keyword>
<name>V5WFP3_9SPIO</name>
<dbReference type="InterPro" id="IPR003751">
    <property type="entry name" value="CsrA"/>
</dbReference>
<dbReference type="RefSeq" id="WP_024267556.1">
    <property type="nucleotide sequence ID" value="NC_023035.1"/>
</dbReference>
<dbReference type="KEGG" id="slr:L21SP2_1231"/>
<evidence type="ECO:0000256" key="6">
    <source>
        <dbReference type="SAM" id="MobiDB-lite"/>
    </source>
</evidence>